<dbReference type="GO" id="GO:0071973">
    <property type="term" value="P:bacterial-type flagellum-dependent cell motility"/>
    <property type="evidence" value="ECO:0007669"/>
    <property type="project" value="InterPro"/>
</dbReference>
<sequence length="357" mass="38415">MTVAVVEDTETAVVPAAALKPKPAMTLNGIQKAAVVIMQLGRERGAKVLAQLGETEIDEITAEIVRLESIDSATVESVVEEFHAVSIQGPSLIARGGLSYAQELLEASLGAERAASVMDRLAAAMAGQPFEFLQHADAKQILSLLNGEHPQTMALVLAHLRPEHASAIMAGLAPENQAEVAHRIALMERASPDVVAVVAETLQRKASSVLSPQETSAVGGVQPLVDIINRADPGTEKLILEGLEIRDKELADEVRSRMFVFADVVMLDDRAVQLVLRGIESAALSVALKGAADEVRDKILTNLSERARENLVEEIEMLGPTRLSQVEEARAGIVQAIRRLEETGQIVIRREGEDEYV</sequence>
<dbReference type="InterPro" id="IPR032779">
    <property type="entry name" value="FliG_M"/>
</dbReference>
<evidence type="ECO:0000256" key="1">
    <source>
        <dbReference type="ARBA" id="ARBA00004117"/>
    </source>
</evidence>
<dbReference type="PANTHER" id="PTHR30534:SF0">
    <property type="entry name" value="FLAGELLAR MOTOR SWITCH PROTEIN FLIG"/>
    <property type="match status" value="1"/>
</dbReference>
<name>A0A512DDC5_9CELL</name>
<keyword evidence="13" id="KW-0966">Cell projection</keyword>
<dbReference type="PANTHER" id="PTHR30534">
    <property type="entry name" value="FLAGELLAR MOTOR SWITCH PROTEIN FLIG"/>
    <property type="match status" value="1"/>
</dbReference>
<dbReference type="InterPro" id="IPR028263">
    <property type="entry name" value="FliG_N"/>
</dbReference>
<comment type="subcellular location">
    <subcellularLocation>
        <location evidence="1">Bacterial flagellum basal body</location>
    </subcellularLocation>
    <subcellularLocation>
        <location evidence="2">Cell membrane</location>
        <topology evidence="2">Peripheral membrane protein</topology>
        <orientation evidence="2">Cytoplasmic side</orientation>
    </subcellularLocation>
</comment>
<dbReference type="Pfam" id="PF01706">
    <property type="entry name" value="FliG_C"/>
    <property type="match status" value="1"/>
</dbReference>
<dbReference type="InterPro" id="IPR023087">
    <property type="entry name" value="Flg_Motor_Flig_C"/>
</dbReference>
<dbReference type="SUPFAM" id="SSF48029">
    <property type="entry name" value="FliG"/>
    <property type="match status" value="2"/>
</dbReference>
<protein>
    <recommendedName>
        <fullName evidence="4">Flagellar motor switch protein FliG</fullName>
    </recommendedName>
</protein>
<dbReference type="GO" id="GO:0005886">
    <property type="term" value="C:plasma membrane"/>
    <property type="evidence" value="ECO:0007669"/>
    <property type="project" value="UniProtKB-SubCell"/>
</dbReference>
<dbReference type="GO" id="GO:0009425">
    <property type="term" value="C:bacterial-type flagellum basal body"/>
    <property type="evidence" value="ECO:0007669"/>
    <property type="project" value="UniProtKB-SubCell"/>
</dbReference>
<dbReference type="EMBL" id="BJYY01000014">
    <property type="protein sequence ID" value="GEO34476.1"/>
    <property type="molecule type" value="Genomic_DNA"/>
</dbReference>
<evidence type="ECO:0000313" key="13">
    <source>
        <dbReference type="EMBL" id="GEO34476.1"/>
    </source>
</evidence>
<keyword evidence="13" id="KW-0969">Cilium</keyword>
<evidence type="ECO:0000256" key="9">
    <source>
        <dbReference type="ARBA" id="ARBA00023143"/>
    </source>
</evidence>
<evidence type="ECO:0000259" key="12">
    <source>
        <dbReference type="Pfam" id="PF14842"/>
    </source>
</evidence>
<dbReference type="Pfam" id="PF14842">
    <property type="entry name" value="FliG_N"/>
    <property type="match status" value="1"/>
</dbReference>
<keyword evidence="7" id="KW-0283">Flagellar rotation</keyword>
<evidence type="ECO:0000256" key="5">
    <source>
        <dbReference type="ARBA" id="ARBA00022475"/>
    </source>
</evidence>
<evidence type="ECO:0000259" key="11">
    <source>
        <dbReference type="Pfam" id="PF14841"/>
    </source>
</evidence>
<proteinExistence type="inferred from homology"/>
<dbReference type="GO" id="GO:0006935">
    <property type="term" value="P:chemotaxis"/>
    <property type="evidence" value="ECO:0007669"/>
    <property type="project" value="UniProtKB-KW"/>
</dbReference>
<reference evidence="13 14" key="1">
    <citation type="submission" date="2019-07" db="EMBL/GenBank/DDBJ databases">
        <title>Whole genome shotgun sequence of Cellulomonas aerilata NBRC 106308.</title>
        <authorList>
            <person name="Hosoyama A."/>
            <person name="Uohara A."/>
            <person name="Ohji S."/>
            <person name="Ichikawa N."/>
        </authorList>
    </citation>
    <scope>NUCLEOTIDE SEQUENCE [LARGE SCALE GENOMIC DNA]</scope>
    <source>
        <strain evidence="13 14">NBRC 106308</strain>
    </source>
</reference>
<keyword evidence="14" id="KW-1185">Reference proteome</keyword>
<dbReference type="GO" id="GO:0003774">
    <property type="term" value="F:cytoskeletal motor activity"/>
    <property type="evidence" value="ECO:0007669"/>
    <property type="project" value="InterPro"/>
</dbReference>
<feature type="domain" description="Flagellar motor switch protein FliG N-terminal" evidence="12">
    <location>
        <begin position="27"/>
        <end position="130"/>
    </location>
</feature>
<dbReference type="InterPro" id="IPR011002">
    <property type="entry name" value="FliG_a-hlx"/>
</dbReference>
<evidence type="ECO:0000259" key="10">
    <source>
        <dbReference type="Pfam" id="PF01706"/>
    </source>
</evidence>
<keyword evidence="6" id="KW-0145">Chemotaxis</keyword>
<feature type="domain" description="Flagellar motor switch protein FliG middle" evidence="11">
    <location>
        <begin position="139"/>
        <end position="211"/>
    </location>
</feature>
<keyword evidence="13" id="KW-0282">Flagellum</keyword>
<evidence type="ECO:0000256" key="2">
    <source>
        <dbReference type="ARBA" id="ARBA00004413"/>
    </source>
</evidence>
<evidence type="ECO:0000256" key="4">
    <source>
        <dbReference type="ARBA" id="ARBA00021870"/>
    </source>
</evidence>
<keyword evidence="5" id="KW-1003">Cell membrane</keyword>
<dbReference type="Proteomes" id="UP000321181">
    <property type="component" value="Unassembled WGS sequence"/>
</dbReference>
<evidence type="ECO:0000256" key="6">
    <source>
        <dbReference type="ARBA" id="ARBA00022500"/>
    </source>
</evidence>
<accession>A0A512DDC5</accession>
<dbReference type="Gene3D" id="1.10.220.30">
    <property type="match status" value="3"/>
</dbReference>
<keyword evidence="8" id="KW-0472">Membrane</keyword>
<dbReference type="PRINTS" id="PR00954">
    <property type="entry name" value="FLGMOTORFLIG"/>
</dbReference>
<dbReference type="Pfam" id="PF14841">
    <property type="entry name" value="FliG_M"/>
    <property type="match status" value="1"/>
</dbReference>
<dbReference type="PIRSF" id="PIRSF003161">
    <property type="entry name" value="FliG"/>
    <property type="match status" value="1"/>
</dbReference>
<organism evidence="13 14">
    <name type="scientific">Cellulomonas aerilata</name>
    <dbReference type="NCBI Taxonomy" id="515326"/>
    <lineage>
        <taxon>Bacteria</taxon>
        <taxon>Bacillati</taxon>
        <taxon>Actinomycetota</taxon>
        <taxon>Actinomycetes</taxon>
        <taxon>Micrococcales</taxon>
        <taxon>Cellulomonadaceae</taxon>
        <taxon>Cellulomonas</taxon>
    </lineage>
</organism>
<comment type="similarity">
    <text evidence="3">Belongs to the FliG family.</text>
</comment>
<dbReference type="InterPro" id="IPR000090">
    <property type="entry name" value="Flg_Motor_Flig"/>
</dbReference>
<evidence type="ECO:0000256" key="7">
    <source>
        <dbReference type="ARBA" id="ARBA00022779"/>
    </source>
</evidence>
<dbReference type="NCBIfam" id="TIGR00207">
    <property type="entry name" value="fliG"/>
    <property type="match status" value="1"/>
</dbReference>
<evidence type="ECO:0000256" key="8">
    <source>
        <dbReference type="ARBA" id="ARBA00023136"/>
    </source>
</evidence>
<keyword evidence="9" id="KW-0975">Bacterial flagellum</keyword>
<evidence type="ECO:0000256" key="3">
    <source>
        <dbReference type="ARBA" id="ARBA00010299"/>
    </source>
</evidence>
<comment type="caution">
    <text evidence="13">The sequence shown here is derived from an EMBL/GenBank/DDBJ whole genome shotgun (WGS) entry which is preliminary data.</text>
</comment>
<evidence type="ECO:0000313" key="14">
    <source>
        <dbReference type="Proteomes" id="UP000321181"/>
    </source>
</evidence>
<gene>
    <name evidence="13" type="ORF">CAE01nite_22010</name>
</gene>
<feature type="domain" description="Flagellar motor switch protein FliG C-terminal" evidence="10">
    <location>
        <begin position="242"/>
        <end position="348"/>
    </location>
</feature>
<dbReference type="AlphaFoldDB" id="A0A512DDC5"/>